<dbReference type="KEGG" id="gsb:GSUB_01040"/>
<gene>
    <name evidence="1" type="ORF">GSUB_01040</name>
</gene>
<organism evidence="1 2">
    <name type="scientific">Geoalkalibacter subterraneus</name>
    <dbReference type="NCBI Taxonomy" id="483547"/>
    <lineage>
        <taxon>Bacteria</taxon>
        <taxon>Pseudomonadati</taxon>
        <taxon>Thermodesulfobacteriota</taxon>
        <taxon>Desulfuromonadia</taxon>
        <taxon>Desulfuromonadales</taxon>
        <taxon>Geoalkalibacteraceae</taxon>
        <taxon>Geoalkalibacter</taxon>
    </lineage>
</organism>
<evidence type="ECO:0000313" key="1">
    <source>
        <dbReference type="EMBL" id="AJF05452.1"/>
    </source>
</evidence>
<dbReference type="HOGENOM" id="CLU_1324816_0_0_7"/>
<proteinExistence type="predicted"/>
<dbReference type="RefSeq" id="WP_040198780.1">
    <property type="nucleotide sequence ID" value="NZ_CP010311.1"/>
</dbReference>
<name>A0A0B5FBA9_9BACT</name>
<dbReference type="EMBL" id="CP010311">
    <property type="protein sequence ID" value="AJF05452.1"/>
    <property type="molecule type" value="Genomic_DNA"/>
</dbReference>
<evidence type="ECO:0000313" key="2">
    <source>
        <dbReference type="Proteomes" id="UP000035036"/>
    </source>
</evidence>
<dbReference type="Proteomes" id="UP000035036">
    <property type="component" value="Chromosome"/>
</dbReference>
<accession>A0A0B5FBA9</accession>
<reference evidence="1 2" key="1">
    <citation type="journal article" date="2015" name="Genome Announc.">
        <title>Genomes of Geoalkalibacter ferrihydriticus Z-0531T and Geoalkalibacter subterraneus Red1T, Two Haloalkaliphilic Metal-Reducing Deltaproteobacteria.</title>
        <authorList>
            <person name="Badalamenti J.P."/>
            <person name="Krajmalnik-Brown R."/>
            <person name="Torres C.I."/>
            <person name="Bond D.R."/>
        </authorList>
    </citation>
    <scope>NUCLEOTIDE SEQUENCE [LARGE SCALE GENOMIC DNA]</scope>
    <source>
        <strain evidence="1 2">Red1</strain>
    </source>
</reference>
<keyword evidence="2" id="KW-1185">Reference proteome</keyword>
<dbReference type="OrthoDB" id="6888762at2"/>
<protein>
    <submittedName>
        <fullName evidence="1">Uncharacterized protein</fullName>
    </submittedName>
</protein>
<dbReference type="AlphaFoldDB" id="A0A0B5FBA9"/>
<sequence>MNKKNKPVNRRPRNLAEWQTYLAPHSINIKHYLPQQGADNSELEIVCMLCGAEEKVPAANLVRRKKSNICKNCGCRQDYTTDNIQQLIEKHGGKLLAGEVTNKESVVRIRCACGAEKDKRAQDVRRRPGSCDSCRGERVRHTTLTNNNNLQTAQKVAAERGGRCLTETELVSVKDKLKWECGLGHTWKTSLESVSKQPGDLVPDVQC</sequence>
<dbReference type="STRING" id="483547.GSUB_01040"/>